<organism evidence="1 2">
    <name type="scientific">Actinomadura fulvescens</name>
    <dbReference type="NCBI Taxonomy" id="46160"/>
    <lineage>
        <taxon>Bacteria</taxon>
        <taxon>Bacillati</taxon>
        <taxon>Actinomycetota</taxon>
        <taxon>Actinomycetes</taxon>
        <taxon>Streptosporangiales</taxon>
        <taxon>Thermomonosporaceae</taxon>
        <taxon>Actinomadura</taxon>
    </lineage>
</organism>
<comment type="caution">
    <text evidence="1">The sequence shown here is derived from an EMBL/GenBank/DDBJ whole genome shotgun (WGS) entry which is preliminary data.</text>
</comment>
<dbReference type="EMBL" id="BAAATD010000020">
    <property type="protein sequence ID" value="GAA2635672.1"/>
    <property type="molecule type" value="Genomic_DNA"/>
</dbReference>
<gene>
    <name evidence="1" type="ORF">GCM10010411_88410</name>
</gene>
<protein>
    <submittedName>
        <fullName evidence="1">Uncharacterized protein</fullName>
    </submittedName>
</protein>
<accession>A0ABP6D9G9</accession>
<dbReference type="Proteomes" id="UP001501509">
    <property type="component" value="Unassembled WGS sequence"/>
</dbReference>
<keyword evidence="2" id="KW-1185">Reference proteome</keyword>
<evidence type="ECO:0000313" key="1">
    <source>
        <dbReference type="EMBL" id="GAA2635672.1"/>
    </source>
</evidence>
<sequence length="58" mass="6124">MACGGLGWKMPEADRGMADAGHGMRTCVAGVRDIGWDAQRQAANVDAGARVSMMGWRS</sequence>
<reference evidence="2" key="1">
    <citation type="journal article" date="2019" name="Int. J. Syst. Evol. Microbiol.">
        <title>The Global Catalogue of Microorganisms (GCM) 10K type strain sequencing project: providing services to taxonomists for standard genome sequencing and annotation.</title>
        <authorList>
            <consortium name="The Broad Institute Genomics Platform"/>
            <consortium name="The Broad Institute Genome Sequencing Center for Infectious Disease"/>
            <person name="Wu L."/>
            <person name="Ma J."/>
        </authorList>
    </citation>
    <scope>NUCLEOTIDE SEQUENCE [LARGE SCALE GENOMIC DNA]</scope>
    <source>
        <strain evidence="2">JCM 6833</strain>
    </source>
</reference>
<evidence type="ECO:0000313" key="2">
    <source>
        <dbReference type="Proteomes" id="UP001501509"/>
    </source>
</evidence>
<name>A0ABP6D9G9_9ACTN</name>
<proteinExistence type="predicted"/>